<dbReference type="GO" id="GO:0007021">
    <property type="term" value="P:tubulin complex assembly"/>
    <property type="evidence" value="ECO:0007669"/>
    <property type="project" value="TreeGrafter"/>
</dbReference>
<evidence type="ECO:0000313" key="7">
    <source>
        <dbReference type="Proteomes" id="UP000515135"/>
    </source>
</evidence>
<evidence type="ECO:0000256" key="1">
    <source>
        <dbReference type="ARBA" id="ARBA00010048"/>
    </source>
</evidence>
<dbReference type="FunFam" id="1.10.287.370:FF:000001">
    <property type="entry name" value="Prefoldin subunit 3"/>
    <property type="match status" value="1"/>
</dbReference>
<evidence type="ECO:0000256" key="4">
    <source>
        <dbReference type="ARBA" id="ARBA00062055"/>
    </source>
</evidence>
<dbReference type="PANTHER" id="PTHR12409">
    <property type="entry name" value="PREFOLDIN SUBUNIT 3"/>
    <property type="match status" value="1"/>
</dbReference>
<dbReference type="Gene3D" id="1.10.287.370">
    <property type="match status" value="1"/>
</dbReference>
<dbReference type="CDD" id="cd23156">
    <property type="entry name" value="Prefoldin_3"/>
    <property type="match status" value="1"/>
</dbReference>
<dbReference type="OrthoDB" id="6375174at2759"/>
<dbReference type="GeneID" id="109481171"/>
<dbReference type="Pfam" id="PF02996">
    <property type="entry name" value="Prefoldin"/>
    <property type="match status" value="1"/>
</dbReference>
<gene>
    <name evidence="8" type="primary">LOC109481171</name>
</gene>
<evidence type="ECO:0000256" key="2">
    <source>
        <dbReference type="ARBA" id="ARBA00023186"/>
    </source>
</evidence>
<dbReference type="GO" id="GO:0016272">
    <property type="term" value="C:prefoldin complex"/>
    <property type="evidence" value="ECO:0007669"/>
    <property type="project" value="UniProtKB-UniRule"/>
</dbReference>
<comment type="similarity">
    <text evidence="1 6">Belongs to the prefoldin subunit alpha family.</text>
</comment>
<proteinExistence type="inferred from homology"/>
<dbReference type="InterPro" id="IPR009053">
    <property type="entry name" value="Prefoldin"/>
</dbReference>
<dbReference type="GO" id="GO:0007017">
    <property type="term" value="P:microtubule-based process"/>
    <property type="evidence" value="ECO:0007669"/>
    <property type="project" value="TreeGrafter"/>
</dbReference>
<dbReference type="InterPro" id="IPR004127">
    <property type="entry name" value="Prefoldin_subunit_alpha"/>
</dbReference>
<dbReference type="GO" id="GO:0005737">
    <property type="term" value="C:cytoplasm"/>
    <property type="evidence" value="ECO:0007669"/>
    <property type="project" value="TreeGrafter"/>
</dbReference>
<protein>
    <recommendedName>
        <fullName evidence="5 6">Prefoldin subunit 3</fullName>
    </recommendedName>
</protein>
<organism evidence="7 8">
    <name type="scientific">Branchiostoma belcheri</name>
    <name type="common">Amphioxus</name>
    <dbReference type="NCBI Taxonomy" id="7741"/>
    <lineage>
        <taxon>Eukaryota</taxon>
        <taxon>Metazoa</taxon>
        <taxon>Chordata</taxon>
        <taxon>Cephalochordata</taxon>
        <taxon>Leptocardii</taxon>
        <taxon>Amphioxiformes</taxon>
        <taxon>Branchiostomatidae</taxon>
        <taxon>Branchiostoma</taxon>
    </lineage>
</organism>
<reference evidence="8" key="1">
    <citation type="submission" date="2025-08" db="UniProtKB">
        <authorList>
            <consortium name="RefSeq"/>
        </authorList>
    </citation>
    <scope>IDENTIFICATION</scope>
    <source>
        <tissue evidence="8">Gonad</tissue>
    </source>
</reference>
<name>A0A6P4ZYY3_BRABE</name>
<dbReference type="Proteomes" id="UP000515135">
    <property type="component" value="Unplaced"/>
</dbReference>
<dbReference type="SUPFAM" id="SSF46579">
    <property type="entry name" value="Prefoldin"/>
    <property type="match status" value="1"/>
</dbReference>
<evidence type="ECO:0000256" key="5">
    <source>
        <dbReference type="ARBA" id="ARBA00067450"/>
    </source>
</evidence>
<accession>A0A6P4ZYY3</accession>
<evidence type="ECO:0000313" key="8">
    <source>
        <dbReference type="RefSeq" id="XP_019639234.1"/>
    </source>
</evidence>
<dbReference type="InterPro" id="IPR016655">
    <property type="entry name" value="PFD3"/>
</dbReference>
<dbReference type="GO" id="GO:0015631">
    <property type="term" value="F:tubulin binding"/>
    <property type="evidence" value="ECO:0007669"/>
    <property type="project" value="TreeGrafter"/>
</dbReference>
<dbReference type="AlphaFoldDB" id="A0A6P4ZYY3"/>
<comment type="function">
    <text evidence="3 6">Binds specifically to cytosolic chaperonin (c-CPN) and transfers target proteins to it. Binds to nascent polypeptide chain and promotes folding in an environment in which there are many competing pathways for nonnative proteins.</text>
</comment>
<dbReference type="PANTHER" id="PTHR12409:SF0">
    <property type="entry name" value="PREFOLDIN SUBUNIT 3"/>
    <property type="match status" value="1"/>
</dbReference>
<dbReference type="RefSeq" id="XP_019639234.1">
    <property type="nucleotide sequence ID" value="XM_019783675.1"/>
</dbReference>
<keyword evidence="7" id="KW-1185">Reference proteome</keyword>
<dbReference type="GO" id="GO:0006457">
    <property type="term" value="P:protein folding"/>
    <property type="evidence" value="ECO:0007669"/>
    <property type="project" value="UniProtKB-UniRule"/>
</dbReference>
<comment type="subunit">
    <text evidence="4">Heterohexamer of two PFD-alpha type and four PFD-beta type subunits. Binds to the C-terminal part of VHL.</text>
</comment>
<evidence type="ECO:0000256" key="3">
    <source>
        <dbReference type="ARBA" id="ARBA00024667"/>
    </source>
</evidence>
<sequence length="180" mass="20730">MAAEDQKAHGGIPQMRFVEDVDAYMKEPEHENAEKVLRKLDEQYQKYKFMEFNLQQKKNRLKGQIPEIKTTLDIIQHMQSRKGSSEPMETSFMMSDNLYAKATVPPTDKVCLWLGANVMLEYSVDDAAALLAKNHSAATSSMTQVEKDLEFLRNQLTTTEVNMARVFNWDVRRRQAAKLP</sequence>
<dbReference type="KEGG" id="bbel:109481171"/>
<keyword evidence="2 6" id="KW-0143">Chaperone</keyword>
<dbReference type="PIRSF" id="PIRSF016396">
    <property type="entry name" value="Prefoldin_subunit_3"/>
    <property type="match status" value="1"/>
</dbReference>
<evidence type="ECO:0000256" key="6">
    <source>
        <dbReference type="PIRNR" id="PIRNR016396"/>
    </source>
</evidence>